<evidence type="ECO:0000256" key="4">
    <source>
        <dbReference type="ARBA" id="ARBA00023242"/>
    </source>
</evidence>
<accession>A0A7S3E6M6</accession>
<dbReference type="InterPro" id="IPR009287">
    <property type="entry name" value="Spt4"/>
</dbReference>
<sequence>MVARDQENENETQEGFEPEDIDMIVPTDWSSKIRGCLSCSLVKTVNQFATNGCENCPFLNMQGDKERIMDCTSNSILGVYTTMNPRTSWVAKWQRTVKLRPGCYAIAIDATLPEGIEEELSEQGIRIKRTRATAEATLRK</sequence>
<dbReference type="Gene3D" id="3.30.40.210">
    <property type="match status" value="1"/>
</dbReference>
<dbReference type="SUPFAM" id="SSF63393">
    <property type="entry name" value="RNA polymerase subunits"/>
    <property type="match status" value="1"/>
</dbReference>
<keyword evidence="4" id="KW-0539">Nucleus</keyword>
<evidence type="ECO:0000256" key="1">
    <source>
        <dbReference type="ARBA" id="ARBA00004123"/>
    </source>
</evidence>
<dbReference type="PANTHER" id="PTHR12882:SF1">
    <property type="entry name" value="TRANSCRIPTION ELONGATION FACTOR SPT4"/>
    <property type="match status" value="1"/>
</dbReference>
<proteinExistence type="inferred from homology"/>
<dbReference type="CDD" id="cd07973">
    <property type="entry name" value="Spt4"/>
    <property type="match status" value="1"/>
</dbReference>
<comment type="similarity">
    <text evidence="2">Belongs to the SPT4 family.</text>
</comment>
<dbReference type="GO" id="GO:0006355">
    <property type="term" value="P:regulation of DNA-templated transcription"/>
    <property type="evidence" value="ECO:0007669"/>
    <property type="project" value="InterPro"/>
</dbReference>
<feature type="region of interest" description="Disordered" evidence="5">
    <location>
        <begin position="1"/>
        <end position="20"/>
    </location>
</feature>
<evidence type="ECO:0000313" key="7">
    <source>
        <dbReference type="EMBL" id="CAE0032295.1"/>
    </source>
</evidence>
<evidence type="ECO:0000256" key="3">
    <source>
        <dbReference type="ARBA" id="ARBA00023163"/>
    </source>
</evidence>
<dbReference type="GO" id="GO:0032044">
    <property type="term" value="C:DSIF complex"/>
    <property type="evidence" value="ECO:0007669"/>
    <property type="project" value="TreeGrafter"/>
</dbReference>
<protein>
    <recommendedName>
        <fullName evidence="6">Spt4/RpoE2 zinc finger domain-containing protein</fullName>
    </recommendedName>
</protein>
<dbReference type="AlphaFoldDB" id="A0A7S3E6M6"/>
<dbReference type="Pfam" id="PF06093">
    <property type="entry name" value="Spt4"/>
    <property type="match status" value="1"/>
</dbReference>
<dbReference type="EMBL" id="HBHW01000312">
    <property type="protein sequence ID" value="CAE0032295.1"/>
    <property type="molecule type" value="Transcribed_RNA"/>
</dbReference>
<dbReference type="SMART" id="SM01389">
    <property type="entry name" value="Spt4"/>
    <property type="match status" value="1"/>
</dbReference>
<feature type="compositionally biased region" description="Acidic residues" evidence="5">
    <location>
        <begin position="8"/>
        <end position="20"/>
    </location>
</feature>
<feature type="domain" description="Spt4/RpoE2 zinc finger" evidence="6">
    <location>
        <begin position="33"/>
        <end position="109"/>
    </location>
</feature>
<dbReference type="PANTHER" id="PTHR12882">
    <property type="entry name" value="SUPPRESSOR OF TY 4"/>
    <property type="match status" value="1"/>
</dbReference>
<dbReference type="InterPro" id="IPR029040">
    <property type="entry name" value="RPABC4/Spt4"/>
</dbReference>
<dbReference type="GO" id="GO:0000993">
    <property type="term" value="F:RNA polymerase II complex binding"/>
    <property type="evidence" value="ECO:0007669"/>
    <property type="project" value="TreeGrafter"/>
</dbReference>
<dbReference type="InterPro" id="IPR038510">
    <property type="entry name" value="Spt4_sf"/>
</dbReference>
<dbReference type="GO" id="GO:0008270">
    <property type="term" value="F:zinc ion binding"/>
    <property type="evidence" value="ECO:0007669"/>
    <property type="project" value="InterPro"/>
</dbReference>
<reference evidence="7" key="1">
    <citation type="submission" date="2021-01" db="EMBL/GenBank/DDBJ databases">
        <authorList>
            <person name="Corre E."/>
            <person name="Pelletier E."/>
            <person name="Niang G."/>
            <person name="Scheremetjew M."/>
            <person name="Finn R."/>
            <person name="Kale V."/>
            <person name="Holt S."/>
            <person name="Cochrane G."/>
            <person name="Meng A."/>
            <person name="Brown T."/>
            <person name="Cohen L."/>
        </authorList>
    </citation>
    <scope>NUCLEOTIDE SEQUENCE</scope>
    <source>
        <strain evidence="7">CCMP 769</strain>
    </source>
</reference>
<keyword evidence="3" id="KW-0804">Transcription</keyword>
<name>A0A7S3E6M6_9RHOD</name>
<evidence type="ECO:0000256" key="5">
    <source>
        <dbReference type="SAM" id="MobiDB-lite"/>
    </source>
</evidence>
<dbReference type="InterPro" id="IPR022800">
    <property type="entry name" value="Spt4/RpoE2_Znf"/>
</dbReference>
<evidence type="ECO:0000256" key="2">
    <source>
        <dbReference type="ARBA" id="ARBA00010464"/>
    </source>
</evidence>
<dbReference type="GO" id="GO:0140673">
    <property type="term" value="P:transcription elongation-coupled chromatin remodeling"/>
    <property type="evidence" value="ECO:0007669"/>
    <property type="project" value="InterPro"/>
</dbReference>
<comment type="subcellular location">
    <subcellularLocation>
        <location evidence="1">Nucleus</location>
    </subcellularLocation>
</comment>
<organism evidence="7">
    <name type="scientific">Rhodosorus marinus</name>
    <dbReference type="NCBI Taxonomy" id="101924"/>
    <lineage>
        <taxon>Eukaryota</taxon>
        <taxon>Rhodophyta</taxon>
        <taxon>Stylonematophyceae</taxon>
        <taxon>Stylonematales</taxon>
        <taxon>Stylonemataceae</taxon>
        <taxon>Rhodosorus</taxon>
    </lineage>
</organism>
<gene>
    <name evidence="7" type="ORF">RMAR00112_LOCUS233</name>
</gene>
<evidence type="ECO:0000259" key="6">
    <source>
        <dbReference type="SMART" id="SM01389"/>
    </source>
</evidence>